<reference evidence="1 2" key="1">
    <citation type="submission" date="2019-05" db="EMBL/GenBank/DDBJ databases">
        <title>Microbulbifer harenosus sp. nov., an alginate-degrading bacterium isolated from coastal sand.</title>
        <authorList>
            <person name="Huang H."/>
            <person name="Mo K."/>
            <person name="Bao S."/>
        </authorList>
    </citation>
    <scope>NUCLEOTIDE SEQUENCE [LARGE SCALE GENOMIC DNA]</scope>
    <source>
        <strain evidence="1 2">HB161719</strain>
    </source>
</reference>
<gene>
    <name evidence="1" type="ORF">FDY93_05195</name>
</gene>
<dbReference type="Proteomes" id="UP000306791">
    <property type="component" value="Unassembled WGS sequence"/>
</dbReference>
<dbReference type="PANTHER" id="PTHR12526">
    <property type="entry name" value="GLYCOSYLTRANSFERASE"/>
    <property type="match status" value="1"/>
</dbReference>
<dbReference type="PANTHER" id="PTHR12526:SF637">
    <property type="entry name" value="GLYCOSYLTRANSFERASE EPSF-RELATED"/>
    <property type="match status" value="1"/>
</dbReference>
<organism evidence="1 2">
    <name type="scientific">Microbulbifer harenosus</name>
    <dbReference type="NCBI Taxonomy" id="2576840"/>
    <lineage>
        <taxon>Bacteria</taxon>
        <taxon>Pseudomonadati</taxon>
        <taxon>Pseudomonadota</taxon>
        <taxon>Gammaproteobacteria</taxon>
        <taxon>Cellvibrionales</taxon>
        <taxon>Microbulbiferaceae</taxon>
        <taxon>Microbulbifer</taxon>
    </lineage>
</organism>
<dbReference type="EMBL" id="VANI01000005">
    <property type="protein sequence ID" value="TLM78656.1"/>
    <property type="molecule type" value="Genomic_DNA"/>
</dbReference>
<dbReference type="SUPFAM" id="SSF53756">
    <property type="entry name" value="UDP-Glycosyltransferase/glycogen phosphorylase"/>
    <property type="match status" value="1"/>
</dbReference>
<dbReference type="CDD" id="cd03801">
    <property type="entry name" value="GT4_PimA-like"/>
    <property type="match status" value="1"/>
</dbReference>
<evidence type="ECO:0000313" key="2">
    <source>
        <dbReference type="Proteomes" id="UP000306791"/>
    </source>
</evidence>
<proteinExistence type="predicted"/>
<dbReference type="Gene3D" id="3.40.50.2000">
    <property type="entry name" value="Glycogen Phosphorylase B"/>
    <property type="match status" value="1"/>
</dbReference>
<accession>A0ABY2UK56</accession>
<sequence>MMFRLLYKLSLAIYRHFLRPVIRRLPGNLSYRTVACLHRLRRALFISSDDSAQAMGWPVHYTAEKRKGIPAWLREEMLSLASLEYEINPNIIQSHGLEFAPLAIHPAGGRVYRKLMNLVAHREGYDYILIAPWVKMGGADLVTLCHLRYLSKRRVRVLLILTEVTHSAWLDKVPKEIDILQFGKEASWLSPIEQESVLMRLLIQLEPRCVHNINSRLAWSCIKNSGKTLAAISDVYVSLYCDDYDKDGCPVGYGREFLRESAPYIRKILTDNCSYPEQICAAYGLPLAAFEVVKVPTDESLLKLPISRSEGNRKVIWSGRFDPQKRPELLLEVAKLLPDVEFHVYGQAVVSGRNKLSHFESQKNITVFSPYSSFQAVAEDYRVLLNTSAWDGLPNILVEAAASGMVIVTSNVGGITDLVDEVTGFLVDNHSDPTAYAEAITQCLSNIVVSSKKAECARLRVLQNHSWRAFECKLDEVFANLWGRNRMVQWAQAAEKKHLCEGVTERENEK</sequence>
<evidence type="ECO:0000313" key="1">
    <source>
        <dbReference type="EMBL" id="TLM78656.1"/>
    </source>
</evidence>
<comment type="caution">
    <text evidence="1">The sequence shown here is derived from an EMBL/GenBank/DDBJ whole genome shotgun (WGS) entry which is preliminary data.</text>
</comment>
<dbReference type="Pfam" id="PF13692">
    <property type="entry name" value="Glyco_trans_1_4"/>
    <property type="match status" value="1"/>
</dbReference>
<keyword evidence="2" id="KW-1185">Reference proteome</keyword>
<protein>
    <submittedName>
        <fullName evidence="1">Glycosyltransferase family 4 protein</fullName>
    </submittedName>
</protein>
<name>A0ABY2UK56_9GAMM</name>